<name>D9SK46_GALCS</name>
<dbReference type="EMBL" id="CP002159">
    <property type="protein sequence ID" value="ADL56458.1"/>
    <property type="molecule type" value="Genomic_DNA"/>
</dbReference>
<sequence precursor="true">MNRYGLIVILMSLAACSGTRNYSDGEAFRADSRHSRDFSVAPDPVCEAARRVLLRDGYIVQPGAGERLIGVKEFQVDENQQAQLRLYVNCSARTAGSTLFVTATEEHFDIKTSRKSTSVGIPLLFPISVSNSSEVDAQVKVRGEMVRDKGFYERFYRGVNQELAR</sequence>
<evidence type="ECO:0000313" key="1">
    <source>
        <dbReference type="EMBL" id="ADL56458.1"/>
    </source>
</evidence>
<organism evidence="1 2">
    <name type="scientific">Gallionella capsiferriformans (strain ES-2)</name>
    <name type="common">Gallionella ferruginea capsiferriformans (strain ES-2)</name>
    <dbReference type="NCBI Taxonomy" id="395494"/>
    <lineage>
        <taxon>Bacteria</taxon>
        <taxon>Pseudomonadati</taxon>
        <taxon>Pseudomonadota</taxon>
        <taxon>Betaproteobacteria</taxon>
        <taxon>Nitrosomonadales</taxon>
        <taxon>Gallionellaceae</taxon>
        <taxon>Gallionella</taxon>
    </lineage>
</organism>
<dbReference type="PROSITE" id="PS51257">
    <property type="entry name" value="PROKAR_LIPOPROTEIN"/>
    <property type="match status" value="1"/>
</dbReference>
<evidence type="ECO:0000313" key="2">
    <source>
        <dbReference type="Proteomes" id="UP000001235"/>
    </source>
</evidence>
<dbReference type="Proteomes" id="UP000001235">
    <property type="component" value="Chromosome"/>
</dbReference>
<dbReference type="HOGENOM" id="CLU_040519_1_0_4"/>
<accession>D9SK46</accession>
<keyword evidence="2" id="KW-1185">Reference proteome</keyword>
<gene>
    <name evidence="1" type="ordered locus">Galf_2459</name>
</gene>
<protein>
    <recommendedName>
        <fullName evidence="3">Lipoprotein</fullName>
    </recommendedName>
</protein>
<reference evidence="1 2" key="1">
    <citation type="submission" date="2010-08" db="EMBL/GenBank/DDBJ databases">
        <title>Complete sequence of Gallionella capsiferriformans ES-2.</title>
        <authorList>
            <consortium name="US DOE Joint Genome Institute"/>
            <person name="Lucas S."/>
            <person name="Copeland A."/>
            <person name="Lapidus A."/>
            <person name="Cheng J.-F."/>
            <person name="Bruce D."/>
            <person name="Goodwin L."/>
            <person name="Pitluck S."/>
            <person name="Chertkov O."/>
            <person name="Davenport K.W."/>
            <person name="Detter J.C."/>
            <person name="Han C."/>
            <person name="Tapia R."/>
            <person name="Land M."/>
            <person name="Hauser L."/>
            <person name="Chang Y.-J."/>
            <person name="Jeffries C."/>
            <person name="Kyrpides N."/>
            <person name="Ivanova N."/>
            <person name="Mikhailova N."/>
            <person name="Shelobolina E.S."/>
            <person name="Picardal F."/>
            <person name="Roden E."/>
            <person name="Emerson D."/>
            <person name="Woyke T."/>
        </authorList>
    </citation>
    <scope>NUCLEOTIDE SEQUENCE [LARGE SCALE GENOMIC DNA]</scope>
    <source>
        <strain evidence="1 2">ES-2</strain>
    </source>
</reference>
<dbReference type="InterPro" id="IPR018718">
    <property type="entry name" value="DUF2242"/>
</dbReference>
<dbReference type="RefSeq" id="WP_013294378.1">
    <property type="nucleotide sequence ID" value="NC_014394.1"/>
</dbReference>
<dbReference type="Pfam" id="PF10001">
    <property type="entry name" value="DUF2242"/>
    <property type="match status" value="1"/>
</dbReference>
<dbReference type="OrthoDB" id="8588389at2"/>
<dbReference type="AlphaFoldDB" id="D9SK46"/>
<dbReference type="STRING" id="395494.Galf_2459"/>
<dbReference type="eggNOG" id="ENOG5032R9I">
    <property type="taxonomic scope" value="Bacteria"/>
</dbReference>
<proteinExistence type="predicted"/>
<evidence type="ECO:0008006" key="3">
    <source>
        <dbReference type="Google" id="ProtNLM"/>
    </source>
</evidence>
<dbReference type="KEGG" id="gca:Galf_2459"/>